<feature type="compositionally biased region" description="Low complexity" evidence="1">
    <location>
        <begin position="46"/>
        <end position="56"/>
    </location>
</feature>
<evidence type="ECO:0000313" key="3">
    <source>
        <dbReference type="Proteomes" id="UP000007875"/>
    </source>
</evidence>
<feature type="region of interest" description="Disordered" evidence="1">
    <location>
        <begin position="22"/>
        <end position="56"/>
    </location>
</feature>
<dbReference type="eggNOG" id="ENOG502SEC5">
    <property type="taxonomic scope" value="Eukaryota"/>
</dbReference>
<dbReference type="Proteomes" id="UP000007875">
    <property type="component" value="Unassembled WGS sequence"/>
</dbReference>
<reference evidence="2" key="3">
    <citation type="submission" date="2025-09" db="UniProtKB">
        <authorList>
            <consortium name="Ensembl"/>
        </authorList>
    </citation>
    <scope>IDENTIFICATION</scope>
</reference>
<organism evidence="2 3">
    <name type="scientific">Ciona savignyi</name>
    <name type="common">Pacific transparent sea squirt</name>
    <dbReference type="NCBI Taxonomy" id="51511"/>
    <lineage>
        <taxon>Eukaryota</taxon>
        <taxon>Metazoa</taxon>
        <taxon>Chordata</taxon>
        <taxon>Tunicata</taxon>
        <taxon>Ascidiacea</taxon>
        <taxon>Phlebobranchia</taxon>
        <taxon>Cionidae</taxon>
        <taxon>Ciona</taxon>
    </lineage>
</organism>
<dbReference type="Ensembl" id="ENSCSAVT00000015693.1">
    <property type="protein sequence ID" value="ENSCSAVP00000015515.1"/>
    <property type="gene ID" value="ENSCSAVG00000009106.1"/>
</dbReference>
<feature type="compositionally biased region" description="Polar residues" evidence="1">
    <location>
        <begin position="27"/>
        <end position="40"/>
    </location>
</feature>
<keyword evidence="3" id="KW-1185">Reference proteome</keyword>
<dbReference type="InParanoid" id="H2ZD49"/>
<dbReference type="HOGENOM" id="CLU_1630775_0_0_1"/>
<name>H2ZD49_CIOSA</name>
<proteinExistence type="predicted"/>
<reference evidence="3" key="1">
    <citation type="submission" date="2003-08" db="EMBL/GenBank/DDBJ databases">
        <authorList>
            <person name="Birren B."/>
            <person name="Nusbaum C."/>
            <person name="Abebe A."/>
            <person name="Abouelleil A."/>
            <person name="Adekoya E."/>
            <person name="Ait-zahra M."/>
            <person name="Allen N."/>
            <person name="Allen T."/>
            <person name="An P."/>
            <person name="Anderson M."/>
            <person name="Anderson S."/>
            <person name="Arachchi H."/>
            <person name="Armbruster J."/>
            <person name="Bachantsang P."/>
            <person name="Baldwin J."/>
            <person name="Barry A."/>
            <person name="Bayul T."/>
            <person name="Blitshsteyn B."/>
            <person name="Bloom T."/>
            <person name="Blye J."/>
            <person name="Boguslavskiy L."/>
            <person name="Borowsky M."/>
            <person name="Boukhgalter B."/>
            <person name="Brunache A."/>
            <person name="Butler J."/>
            <person name="Calixte N."/>
            <person name="Calvo S."/>
            <person name="Camarata J."/>
            <person name="Campo K."/>
            <person name="Chang J."/>
            <person name="Cheshatsang Y."/>
            <person name="Citroen M."/>
            <person name="Collymore A."/>
            <person name="Considine T."/>
            <person name="Cook A."/>
            <person name="Cooke P."/>
            <person name="Corum B."/>
            <person name="Cuomo C."/>
            <person name="David R."/>
            <person name="Dawoe T."/>
            <person name="Degray S."/>
            <person name="Dodge S."/>
            <person name="Dooley K."/>
            <person name="Dorje P."/>
            <person name="Dorjee K."/>
            <person name="Dorris L."/>
            <person name="Duffey N."/>
            <person name="Dupes A."/>
            <person name="Elkins T."/>
            <person name="Engels R."/>
            <person name="Erickson J."/>
            <person name="Farina A."/>
            <person name="Faro S."/>
            <person name="Ferreira P."/>
            <person name="Fischer H."/>
            <person name="Fitzgerald M."/>
            <person name="Foley K."/>
            <person name="Gage D."/>
            <person name="Galagan J."/>
            <person name="Gearin G."/>
            <person name="Gnerre S."/>
            <person name="Gnirke A."/>
            <person name="Goyette A."/>
            <person name="Graham J."/>
            <person name="Grandbois E."/>
            <person name="Gyaltsen K."/>
            <person name="Hafez N."/>
            <person name="Hagopian D."/>
            <person name="Hagos B."/>
            <person name="Hall J."/>
            <person name="Hatcher B."/>
            <person name="Heller A."/>
            <person name="Higgins H."/>
            <person name="Honan T."/>
            <person name="Horn A."/>
            <person name="Houde N."/>
            <person name="Hughes L."/>
            <person name="Hulme W."/>
            <person name="Husby E."/>
            <person name="Iliev I."/>
            <person name="Jaffe D."/>
            <person name="Jones C."/>
            <person name="Kamal M."/>
            <person name="Kamat A."/>
            <person name="Kamvysselis M."/>
            <person name="Karlsson E."/>
            <person name="Kells C."/>
            <person name="Kieu A."/>
            <person name="Kisner P."/>
            <person name="Kodira C."/>
            <person name="Kulbokas E."/>
            <person name="Labutti K."/>
            <person name="Lama D."/>
            <person name="Landers T."/>
            <person name="Leger J."/>
            <person name="Levine S."/>
            <person name="Lewis D."/>
            <person name="Lewis T."/>
            <person name="Lindblad-toh K."/>
            <person name="Liu X."/>
            <person name="Lokyitsang T."/>
            <person name="Lokyitsang Y."/>
            <person name="Lucien O."/>
            <person name="Lui A."/>
            <person name="Ma L.J."/>
            <person name="Mabbitt R."/>
            <person name="Macdonald J."/>
            <person name="Maclean C."/>
            <person name="Major J."/>
            <person name="Manning J."/>
            <person name="Marabella R."/>
            <person name="Maru K."/>
            <person name="Matthews C."/>
            <person name="Mauceli E."/>
            <person name="Mccarthy M."/>
            <person name="Mcdonough S."/>
            <person name="Mcghee T."/>
            <person name="Meldrim J."/>
            <person name="Meneus L."/>
            <person name="Mesirov J."/>
            <person name="Mihalev A."/>
            <person name="Mihova T."/>
            <person name="Mikkelsen T."/>
            <person name="Mlenga V."/>
            <person name="Moru K."/>
            <person name="Mozes J."/>
            <person name="Mulrain L."/>
            <person name="Munson G."/>
            <person name="Naylor J."/>
            <person name="Newes C."/>
            <person name="Nguyen C."/>
            <person name="Nguyen N."/>
            <person name="Nguyen T."/>
            <person name="Nicol R."/>
            <person name="Nielsen C."/>
            <person name="Nizzari M."/>
            <person name="Norbu C."/>
            <person name="Norbu N."/>
            <person name="O'donnell P."/>
            <person name="Okoawo O."/>
            <person name="O'leary S."/>
            <person name="Omotosho B."/>
            <person name="O'neill K."/>
            <person name="Osman S."/>
            <person name="Parker S."/>
            <person name="Perrin D."/>
            <person name="Phunkhang P."/>
            <person name="Piqani B."/>
            <person name="Purcell S."/>
            <person name="Rachupka T."/>
            <person name="Ramasamy U."/>
            <person name="Rameau R."/>
            <person name="Ray V."/>
            <person name="Raymond C."/>
            <person name="Retta R."/>
            <person name="Richardson S."/>
            <person name="Rise C."/>
            <person name="Rodriguez J."/>
            <person name="Rogers J."/>
            <person name="Rogov P."/>
            <person name="Rutman M."/>
            <person name="Schupbach R."/>
            <person name="Seaman C."/>
            <person name="Settipalli S."/>
            <person name="Sharpe T."/>
            <person name="Sheridan J."/>
            <person name="Sherpa N."/>
            <person name="Shi J."/>
            <person name="Smirnov S."/>
            <person name="Smith C."/>
            <person name="Sougnez C."/>
            <person name="Spencer B."/>
            <person name="Stalker J."/>
            <person name="Stange-thomann N."/>
            <person name="Stavropoulos S."/>
            <person name="Stetson K."/>
            <person name="Stone C."/>
            <person name="Stone S."/>
            <person name="Stubbs M."/>
            <person name="Talamas J."/>
            <person name="Tchuinga P."/>
            <person name="Tenzing P."/>
            <person name="Tesfaye S."/>
            <person name="Theodore J."/>
            <person name="Thoulutsang Y."/>
            <person name="Topham K."/>
            <person name="Towey S."/>
            <person name="Tsamla T."/>
            <person name="Tsomo N."/>
            <person name="Vallee D."/>
            <person name="Vassiliev H."/>
            <person name="Venkataraman V."/>
            <person name="Vinson J."/>
            <person name="Vo A."/>
            <person name="Wade C."/>
            <person name="Wang S."/>
            <person name="Wangchuk T."/>
            <person name="Wangdi T."/>
            <person name="Whittaker C."/>
            <person name="Wilkinson J."/>
            <person name="Wu Y."/>
            <person name="Wyman D."/>
            <person name="Yadav S."/>
            <person name="Yang S."/>
            <person name="Yang X."/>
            <person name="Yeager S."/>
            <person name="Yee E."/>
            <person name="Young G."/>
            <person name="Zainoun J."/>
            <person name="Zembeck L."/>
            <person name="Zimmer A."/>
            <person name="Zody M."/>
            <person name="Lander E."/>
        </authorList>
    </citation>
    <scope>NUCLEOTIDE SEQUENCE [LARGE SCALE GENOMIC DNA]</scope>
</reference>
<feature type="region of interest" description="Disordered" evidence="1">
    <location>
        <begin position="74"/>
        <end position="160"/>
    </location>
</feature>
<dbReference type="GeneTree" id="ENSGT00660000097446"/>
<evidence type="ECO:0000313" key="2">
    <source>
        <dbReference type="Ensembl" id="ENSCSAVP00000015515.1"/>
    </source>
</evidence>
<dbReference type="AlphaFoldDB" id="H2ZD49"/>
<feature type="compositionally biased region" description="Polar residues" evidence="1">
    <location>
        <begin position="124"/>
        <end position="149"/>
    </location>
</feature>
<accession>H2ZD49</accession>
<sequence>MPLSLVRIEERLNFDTSLGRHPATSGFPVSTITRGQSAQGGSHPANTPTTPTNGGTITTFRLHKERQNWNYRTGDLSVNGGGYYGSTPIQPGGRAEPSSLGPLSISPASNFAHKMAATRDKSSATKTRLSSRYGSRNDGSPQSYSSSATKECPYADPCISAPPSFQQRLTELSLLESETIKYERNRKLKRKKNQDKDL</sequence>
<protein>
    <submittedName>
        <fullName evidence="2">Uncharacterized protein</fullName>
    </submittedName>
</protein>
<evidence type="ECO:0000256" key="1">
    <source>
        <dbReference type="SAM" id="MobiDB-lite"/>
    </source>
</evidence>
<dbReference type="OMA" id="HKERQNW"/>
<reference evidence="2" key="2">
    <citation type="submission" date="2025-08" db="UniProtKB">
        <authorList>
            <consortium name="Ensembl"/>
        </authorList>
    </citation>
    <scope>IDENTIFICATION</scope>
</reference>